<name>A0A1G8IP65_9ACTN</name>
<protein>
    <submittedName>
        <fullName evidence="1">S-adenosyl methyltransferase</fullName>
    </submittedName>
</protein>
<reference evidence="1 2" key="1">
    <citation type="submission" date="2016-10" db="EMBL/GenBank/DDBJ databases">
        <authorList>
            <person name="de Groot N.N."/>
        </authorList>
    </citation>
    <scope>NUCLEOTIDE SEQUENCE [LARGE SCALE GENOMIC DNA]</scope>
    <source>
        <strain evidence="1 2">CPCC 201354</strain>
    </source>
</reference>
<dbReference type="PIRSF" id="PIRSF017393">
    <property type="entry name" value="MTase_SAV2177"/>
    <property type="match status" value="1"/>
</dbReference>
<organism evidence="1 2">
    <name type="scientific">Sinosporangium album</name>
    <dbReference type="NCBI Taxonomy" id="504805"/>
    <lineage>
        <taxon>Bacteria</taxon>
        <taxon>Bacillati</taxon>
        <taxon>Actinomycetota</taxon>
        <taxon>Actinomycetes</taxon>
        <taxon>Streptosporangiales</taxon>
        <taxon>Streptosporangiaceae</taxon>
        <taxon>Sinosporangium</taxon>
    </lineage>
</organism>
<dbReference type="Gene3D" id="3.40.50.150">
    <property type="entry name" value="Vaccinia Virus protein VP39"/>
    <property type="match status" value="1"/>
</dbReference>
<dbReference type="STRING" id="504805.SAMN05421505_13816"/>
<keyword evidence="1" id="KW-0489">Methyltransferase</keyword>
<dbReference type="GO" id="GO:0032259">
    <property type="term" value="P:methylation"/>
    <property type="evidence" value="ECO:0007669"/>
    <property type="project" value="UniProtKB-KW"/>
</dbReference>
<dbReference type="Pfam" id="PF04672">
    <property type="entry name" value="Methyltransf_19"/>
    <property type="match status" value="1"/>
</dbReference>
<dbReference type="Proteomes" id="UP000198923">
    <property type="component" value="Unassembled WGS sequence"/>
</dbReference>
<dbReference type="InterPro" id="IPR006764">
    <property type="entry name" value="SAM_dep_MeTrfase_SAV2177_type"/>
</dbReference>
<dbReference type="SUPFAM" id="SSF53335">
    <property type="entry name" value="S-adenosyl-L-methionine-dependent methyltransferases"/>
    <property type="match status" value="1"/>
</dbReference>
<gene>
    <name evidence="1" type="ORF">SAMN05421505_13816</name>
</gene>
<dbReference type="InterPro" id="IPR029063">
    <property type="entry name" value="SAM-dependent_MTases_sf"/>
</dbReference>
<dbReference type="AlphaFoldDB" id="A0A1G8IP65"/>
<evidence type="ECO:0000313" key="1">
    <source>
        <dbReference type="EMBL" id="SDI20300.1"/>
    </source>
</evidence>
<keyword evidence="1" id="KW-0808">Transferase</keyword>
<dbReference type="OrthoDB" id="3537351at2"/>
<evidence type="ECO:0000313" key="2">
    <source>
        <dbReference type="Proteomes" id="UP000198923"/>
    </source>
</evidence>
<accession>A0A1G8IP65</accession>
<dbReference type="RefSeq" id="WP_093174542.1">
    <property type="nucleotide sequence ID" value="NZ_FNCN01000038.1"/>
</dbReference>
<dbReference type="EMBL" id="FNCN01000038">
    <property type="protein sequence ID" value="SDI20300.1"/>
    <property type="molecule type" value="Genomic_DNA"/>
</dbReference>
<sequence length="283" mass="30897">MSTARVASQDTPDEGRYDFSTPSIARVYNAATGGKDNLLPDRNVLDKLQETAPKLPEAAMANLEFVTRATEVVAAAGIHQWLNLGCGLPPEGYETTHATVVRHHEGARVVYVDNDKHVTVHGRVFLDVPGATGVIEEDAWNVDEVLGHQEAGLLDPSQPIGIIATALAHFKPAAEDPGGILRRYMAHFTFGYLIFSHARSDLLSPEELKRMIADYKRTADIYPRPRDVIQKMFLNGLELLEPGLVEASTWRPHIAVSRDVGRAHFVAAVARFGHAEAPARGAA</sequence>
<keyword evidence="2" id="KW-1185">Reference proteome</keyword>
<dbReference type="GO" id="GO:0008168">
    <property type="term" value="F:methyltransferase activity"/>
    <property type="evidence" value="ECO:0007669"/>
    <property type="project" value="UniProtKB-KW"/>
</dbReference>
<proteinExistence type="predicted"/>